<sequence>MSCLKVNITRQGDEDLKITEYRRFGLLQKALDHTLIDIGVLKIPDPTEPAKMTVKFSLTFPKAARAKIMIIRTVSPLIIDDYEYTNSDDVNETRPNLEENGPH</sequence>
<reference evidence="1 2" key="1">
    <citation type="journal article" date="2017" name="Gigascience">
        <title>Draft genome of the honey bee ectoparasitic mite, Tropilaelaps mercedesae, is shaped by the parasitic life history.</title>
        <authorList>
            <person name="Dong X."/>
            <person name="Armstrong S.D."/>
            <person name="Xia D."/>
            <person name="Makepeace B.L."/>
            <person name="Darby A.C."/>
            <person name="Kadowaki T."/>
        </authorList>
    </citation>
    <scope>NUCLEOTIDE SEQUENCE [LARGE SCALE GENOMIC DNA]</scope>
    <source>
        <strain evidence="1">Wuxi-XJTLU</strain>
    </source>
</reference>
<accession>A0A1V9WZI0</accession>
<dbReference type="OrthoDB" id="6728016at2759"/>
<organism evidence="1 2">
    <name type="scientific">Tropilaelaps mercedesae</name>
    <dbReference type="NCBI Taxonomy" id="418985"/>
    <lineage>
        <taxon>Eukaryota</taxon>
        <taxon>Metazoa</taxon>
        <taxon>Ecdysozoa</taxon>
        <taxon>Arthropoda</taxon>
        <taxon>Chelicerata</taxon>
        <taxon>Arachnida</taxon>
        <taxon>Acari</taxon>
        <taxon>Parasitiformes</taxon>
        <taxon>Mesostigmata</taxon>
        <taxon>Gamasina</taxon>
        <taxon>Dermanyssoidea</taxon>
        <taxon>Laelapidae</taxon>
        <taxon>Tropilaelaps</taxon>
    </lineage>
</organism>
<evidence type="ECO:0000313" key="1">
    <source>
        <dbReference type="EMBL" id="OQR66700.1"/>
    </source>
</evidence>
<dbReference type="InParanoid" id="A0A1V9WZI0"/>
<proteinExistence type="predicted"/>
<protein>
    <submittedName>
        <fullName evidence="1">Apolipoprotein D-like</fullName>
    </submittedName>
</protein>
<gene>
    <name evidence="1" type="ORF">BIW11_13979</name>
</gene>
<evidence type="ECO:0000313" key="2">
    <source>
        <dbReference type="Proteomes" id="UP000192247"/>
    </source>
</evidence>
<dbReference type="EMBL" id="MNPL01031382">
    <property type="protein sequence ID" value="OQR66700.1"/>
    <property type="molecule type" value="Genomic_DNA"/>
</dbReference>
<keyword evidence="2" id="KW-1185">Reference proteome</keyword>
<dbReference type="Proteomes" id="UP000192247">
    <property type="component" value="Unassembled WGS sequence"/>
</dbReference>
<dbReference type="AlphaFoldDB" id="A0A1V9WZI0"/>
<keyword evidence="1" id="KW-0449">Lipoprotein</keyword>
<comment type="caution">
    <text evidence="1">The sequence shown here is derived from an EMBL/GenBank/DDBJ whole genome shotgun (WGS) entry which is preliminary data.</text>
</comment>
<name>A0A1V9WZI0_9ACAR</name>